<name>A0A1M6MFB1_MEGEL</name>
<dbReference type="EMBL" id="CP027569">
    <property type="protein sequence ID" value="AVO26791.1"/>
    <property type="molecule type" value="Genomic_DNA"/>
</dbReference>
<dbReference type="PROSITE" id="PS51077">
    <property type="entry name" value="HTH_ICLR"/>
    <property type="match status" value="1"/>
</dbReference>
<dbReference type="GeneID" id="97491232"/>
<keyword evidence="1" id="KW-0805">Transcription regulation</keyword>
<dbReference type="Pfam" id="PF09339">
    <property type="entry name" value="HTH_IclR"/>
    <property type="match status" value="1"/>
</dbReference>
<accession>A0A1M6MFB1</accession>
<dbReference type="EMBL" id="JABBJH010000003">
    <property type="protein sequence ID" value="NMK38401.1"/>
    <property type="molecule type" value="Genomic_DNA"/>
</dbReference>
<dbReference type="InterPro" id="IPR014757">
    <property type="entry name" value="Tscrpt_reg_IclR_C"/>
</dbReference>
<evidence type="ECO:0000313" key="11">
    <source>
        <dbReference type="Proteomes" id="UP000536773"/>
    </source>
</evidence>
<organism evidence="9 11">
    <name type="scientific">Megasphaera elsdenii</name>
    <dbReference type="NCBI Taxonomy" id="907"/>
    <lineage>
        <taxon>Bacteria</taxon>
        <taxon>Bacillati</taxon>
        <taxon>Bacillota</taxon>
        <taxon>Negativicutes</taxon>
        <taxon>Veillonellales</taxon>
        <taxon>Veillonellaceae</taxon>
        <taxon>Megasphaera</taxon>
    </lineage>
</organism>
<dbReference type="SMART" id="SM00346">
    <property type="entry name" value="HTH_ICLR"/>
    <property type="match status" value="1"/>
</dbReference>
<proteinExistence type="predicted"/>
<dbReference type="InterPro" id="IPR029016">
    <property type="entry name" value="GAF-like_dom_sf"/>
</dbReference>
<reference evidence="9 11" key="2">
    <citation type="submission" date="2020-04" db="EMBL/GenBank/DDBJ databases">
        <authorList>
            <person name="Hitch T.C.A."/>
            <person name="Wylensek D."/>
            <person name="Clavel T."/>
        </authorList>
    </citation>
    <scope>NUCLEOTIDE SEQUENCE [LARGE SCALE GENOMIC DNA]</scope>
    <source>
        <strain evidence="9 11">WCA-386-APC-2A</strain>
    </source>
</reference>
<feature type="domain" description="HTH iclR-type" evidence="6">
    <location>
        <begin position="2"/>
        <end position="64"/>
    </location>
</feature>
<sequence>MIESIDRALAVLQLFLKEERPLSVTSISKMMELHKSTVSRTMDTLERRGFVQKDNETGKYWLGLQVYALGMLFREKDKFPKVAYPYAKALSLQCNEGVHITTFAHNGAPYPQHIILEKIKSPRTIDTAPPVGAVRPAYCSASGKCLLAFSPEYLHTYTGCTLQKFTEYTVTDWGDLLQELEKIRRRGYAVEREEVELGMACIAAPIFYGGHITAAISLSGPAERLAGEERNMAIEAVKKTAADISKALD</sequence>
<feature type="domain" description="IclR-ED" evidence="7">
    <location>
        <begin position="65"/>
        <end position="249"/>
    </location>
</feature>
<evidence type="ECO:0000256" key="4">
    <source>
        <dbReference type="ARBA" id="ARBA00058938"/>
    </source>
</evidence>
<dbReference type="Gene3D" id="3.30.450.40">
    <property type="match status" value="1"/>
</dbReference>
<dbReference type="Gene3D" id="1.10.10.10">
    <property type="entry name" value="Winged helix-like DNA-binding domain superfamily/Winged helix DNA-binding domain"/>
    <property type="match status" value="1"/>
</dbReference>
<keyword evidence="2" id="KW-0238">DNA-binding</keyword>
<keyword evidence="3" id="KW-0804">Transcription</keyword>
<dbReference type="SUPFAM" id="SSF46785">
    <property type="entry name" value="Winged helix' DNA-binding domain"/>
    <property type="match status" value="1"/>
</dbReference>
<dbReference type="GO" id="GO:0045892">
    <property type="term" value="P:negative regulation of DNA-templated transcription"/>
    <property type="evidence" value="ECO:0007669"/>
    <property type="project" value="TreeGrafter"/>
</dbReference>
<gene>
    <name evidence="8" type="ORF">C6Y28_03725</name>
    <name evidence="9" type="ORF">HG933_03200</name>
</gene>
<dbReference type="InterPro" id="IPR036390">
    <property type="entry name" value="WH_DNA-bd_sf"/>
</dbReference>
<evidence type="ECO:0000256" key="2">
    <source>
        <dbReference type="ARBA" id="ARBA00023125"/>
    </source>
</evidence>
<dbReference type="OrthoDB" id="9791752at2"/>
<dbReference type="GO" id="GO:0003700">
    <property type="term" value="F:DNA-binding transcription factor activity"/>
    <property type="evidence" value="ECO:0007669"/>
    <property type="project" value="TreeGrafter"/>
</dbReference>
<evidence type="ECO:0000256" key="3">
    <source>
        <dbReference type="ARBA" id="ARBA00023163"/>
    </source>
</evidence>
<evidence type="ECO:0000256" key="5">
    <source>
        <dbReference type="ARBA" id="ARBA00070406"/>
    </source>
</evidence>
<dbReference type="Pfam" id="PF01614">
    <property type="entry name" value="IclR_C"/>
    <property type="match status" value="1"/>
</dbReference>
<evidence type="ECO:0000259" key="6">
    <source>
        <dbReference type="PROSITE" id="PS51077"/>
    </source>
</evidence>
<dbReference type="PANTHER" id="PTHR30136:SF24">
    <property type="entry name" value="HTH-TYPE TRANSCRIPTIONAL REPRESSOR ALLR"/>
    <property type="match status" value="1"/>
</dbReference>
<dbReference type="PANTHER" id="PTHR30136">
    <property type="entry name" value="HELIX-TURN-HELIX TRANSCRIPTIONAL REGULATOR, ICLR FAMILY"/>
    <property type="match status" value="1"/>
</dbReference>
<dbReference type="FunFam" id="1.10.10.10:FF:000056">
    <property type="entry name" value="IclR family transcriptional regulator"/>
    <property type="match status" value="1"/>
</dbReference>
<evidence type="ECO:0000256" key="1">
    <source>
        <dbReference type="ARBA" id="ARBA00023015"/>
    </source>
</evidence>
<comment type="function">
    <text evidence="4">May be an activator protein for the gylABX operon.</text>
</comment>
<dbReference type="PROSITE" id="PS51078">
    <property type="entry name" value="ICLR_ED"/>
    <property type="match status" value="1"/>
</dbReference>
<dbReference type="RefSeq" id="WP_014015263.1">
    <property type="nucleotide sequence ID" value="NZ_AP031433.1"/>
</dbReference>
<dbReference type="InterPro" id="IPR036388">
    <property type="entry name" value="WH-like_DNA-bd_sf"/>
</dbReference>
<dbReference type="GO" id="GO:0003677">
    <property type="term" value="F:DNA binding"/>
    <property type="evidence" value="ECO:0007669"/>
    <property type="project" value="UniProtKB-KW"/>
</dbReference>
<dbReference type="Proteomes" id="UP000238358">
    <property type="component" value="Chromosome"/>
</dbReference>
<evidence type="ECO:0000259" key="7">
    <source>
        <dbReference type="PROSITE" id="PS51078"/>
    </source>
</evidence>
<dbReference type="Proteomes" id="UP000536773">
    <property type="component" value="Unassembled WGS sequence"/>
</dbReference>
<dbReference type="SUPFAM" id="SSF55781">
    <property type="entry name" value="GAF domain-like"/>
    <property type="match status" value="1"/>
</dbReference>
<dbReference type="InterPro" id="IPR050707">
    <property type="entry name" value="HTH_MetabolicPath_Reg"/>
</dbReference>
<dbReference type="AlphaFoldDB" id="A0A1M6MFB1"/>
<evidence type="ECO:0000313" key="9">
    <source>
        <dbReference type="EMBL" id="NMK38401.1"/>
    </source>
</evidence>
<evidence type="ECO:0000313" key="10">
    <source>
        <dbReference type="Proteomes" id="UP000238358"/>
    </source>
</evidence>
<dbReference type="InterPro" id="IPR005471">
    <property type="entry name" value="Tscrpt_reg_IclR_N"/>
</dbReference>
<protein>
    <recommendedName>
        <fullName evidence="5">Glycerol operon regulatory protein</fullName>
    </recommendedName>
</protein>
<reference evidence="8 10" key="1">
    <citation type="journal article" date="2018" name="Genome Announc.">
        <title>Complete genomes of two Megasphaera elsdenii strains, NCIMB 702410 and ATCC 25940.</title>
        <authorList>
            <person name="Hatmaker E.A."/>
            <person name="O'Dell K."/>
            <person name="Riley L.A."/>
            <person name="Klingeman D.M."/>
            <person name="Guss A.M."/>
        </authorList>
    </citation>
    <scope>NUCLEOTIDE SEQUENCE [LARGE SCALE GENOMIC DNA]</scope>
    <source>
        <strain evidence="8 10">NCIMB702410</strain>
    </source>
</reference>
<evidence type="ECO:0000313" key="8">
    <source>
        <dbReference type="EMBL" id="AVO26791.1"/>
    </source>
</evidence>